<evidence type="ECO:0000313" key="1">
    <source>
        <dbReference type="EMBL" id="QHT71774.1"/>
    </source>
</evidence>
<proteinExistence type="predicted"/>
<gene>
    <name evidence="1" type="ORF">GXP67_36485</name>
</gene>
<dbReference type="AlphaFoldDB" id="A0A6C0GVD3"/>
<dbReference type="RefSeq" id="WP_162447694.1">
    <property type="nucleotide sequence ID" value="NZ_CP048222.1"/>
</dbReference>
<accession>A0A6C0GVD3</accession>
<sequence>MLRIIGPLRMQQRVESREGKRRKGQRMATIEPVFGSVLNYFGMSRSNAKGKQAAHKMMLNLL</sequence>
<dbReference type="KEGG" id="rhoz:GXP67_36485"/>
<protein>
    <submittedName>
        <fullName evidence="1">Uncharacterized protein</fullName>
    </submittedName>
</protein>
<evidence type="ECO:0000313" key="2">
    <source>
        <dbReference type="Proteomes" id="UP000480178"/>
    </source>
</evidence>
<keyword evidence="2" id="KW-1185">Reference proteome</keyword>
<reference evidence="1 2" key="1">
    <citation type="submission" date="2020-01" db="EMBL/GenBank/DDBJ databases">
        <authorList>
            <person name="Kim M.K."/>
        </authorList>
    </citation>
    <scope>NUCLEOTIDE SEQUENCE [LARGE SCALE GENOMIC DNA]</scope>
    <source>
        <strain evidence="1 2">172606-1</strain>
    </source>
</reference>
<dbReference type="EMBL" id="CP048222">
    <property type="protein sequence ID" value="QHT71774.1"/>
    <property type="molecule type" value="Genomic_DNA"/>
</dbReference>
<dbReference type="Proteomes" id="UP000480178">
    <property type="component" value="Chromosome"/>
</dbReference>
<name>A0A6C0GVD3_9BACT</name>
<organism evidence="1 2">
    <name type="scientific">Rhodocytophaga rosea</name>
    <dbReference type="NCBI Taxonomy" id="2704465"/>
    <lineage>
        <taxon>Bacteria</taxon>
        <taxon>Pseudomonadati</taxon>
        <taxon>Bacteroidota</taxon>
        <taxon>Cytophagia</taxon>
        <taxon>Cytophagales</taxon>
        <taxon>Rhodocytophagaceae</taxon>
        <taxon>Rhodocytophaga</taxon>
    </lineage>
</organism>